<dbReference type="Pfam" id="PF00069">
    <property type="entry name" value="Pkinase"/>
    <property type="match status" value="1"/>
</dbReference>
<dbReference type="InterPro" id="IPR000719">
    <property type="entry name" value="Prot_kinase_dom"/>
</dbReference>
<dbReference type="GO" id="GO:0005524">
    <property type="term" value="F:ATP binding"/>
    <property type="evidence" value="ECO:0007669"/>
    <property type="project" value="UniProtKB-UniRule"/>
</dbReference>
<gene>
    <name evidence="6" type="ORF">JI435_161780</name>
</gene>
<dbReference type="OMA" id="HEWTAGS"/>
<reference evidence="7" key="1">
    <citation type="journal article" date="2021" name="BMC Genomics">
        <title>Chromosome-level genome assembly and manually-curated proteome of model necrotroph Parastagonospora nodorum Sn15 reveals a genome-wide trove of candidate effector homologs, and redundancy of virulence-related functions within an accessory chromosome.</title>
        <authorList>
            <person name="Bertazzoni S."/>
            <person name="Jones D.A.B."/>
            <person name="Phan H.T."/>
            <person name="Tan K.-C."/>
            <person name="Hane J.K."/>
        </authorList>
    </citation>
    <scope>NUCLEOTIDE SEQUENCE [LARGE SCALE GENOMIC DNA]</scope>
    <source>
        <strain evidence="7">SN15 / ATCC MYA-4574 / FGSC 10173)</strain>
    </source>
</reference>
<dbReference type="Gene3D" id="3.30.200.20">
    <property type="entry name" value="Phosphorylase Kinase, domain 1"/>
    <property type="match status" value="1"/>
</dbReference>
<keyword evidence="3" id="KW-0067">ATP-binding</keyword>
<accession>A0A7U2NRI6</accession>
<protein>
    <recommendedName>
        <fullName evidence="2">Autophagy-related protein 1</fullName>
    </recommendedName>
</protein>
<organism evidence="6 7">
    <name type="scientific">Phaeosphaeria nodorum (strain SN15 / ATCC MYA-4574 / FGSC 10173)</name>
    <name type="common">Glume blotch fungus</name>
    <name type="synonym">Parastagonospora nodorum</name>
    <dbReference type="NCBI Taxonomy" id="321614"/>
    <lineage>
        <taxon>Eukaryota</taxon>
        <taxon>Fungi</taxon>
        <taxon>Dikarya</taxon>
        <taxon>Ascomycota</taxon>
        <taxon>Pezizomycotina</taxon>
        <taxon>Dothideomycetes</taxon>
        <taxon>Pleosporomycetidae</taxon>
        <taxon>Pleosporales</taxon>
        <taxon>Pleosporineae</taxon>
        <taxon>Phaeosphaeriaceae</taxon>
        <taxon>Parastagonospora</taxon>
    </lineage>
</organism>
<dbReference type="InterPro" id="IPR045269">
    <property type="entry name" value="Atg1-like"/>
</dbReference>
<feature type="binding site" evidence="3">
    <location>
        <position position="254"/>
    </location>
    <ligand>
        <name>ATP</name>
        <dbReference type="ChEBI" id="CHEBI:30616"/>
    </ligand>
</feature>
<evidence type="ECO:0000256" key="3">
    <source>
        <dbReference type="PROSITE-ProRule" id="PRU10141"/>
    </source>
</evidence>
<dbReference type="PANTHER" id="PTHR24348:SF68">
    <property type="entry name" value="SERINE_THREONINE-PROTEIN KINASE ATG1C"/>
    <property type="match status" value="1"/>
</dbReference>
<dbReference type="GO" id="GO:0004674">
    <property type="term" value="F:protein serine/threonine kinase activity"/>
    <property type="evidence" value="ECO:0007669"/>
    <property type="project" value="InterPro"/>
</dbReference>
<dbReference type="PROSITE" id="PS50011">
    <property type="entry name" value="PROTEIN_KINASE_DOM"/>
    <property type="match status" value="1"/>
</dbReference>
<evidence type="ECO:0000256" key="4">
    <source>
        <dbReference type="SAM" id="MobiDB-lite"/>
    </source>
</evidence>
<evidence type="ECO:0000256" key="2">
    <source>
        <dbReference type="ARBA" id="ARBA00030237"/>
    </source>
</evidence>
<dbReference type="SMART" id="SM00220">
    <property type="entry name" value="S_TKc"/>
    <property type="match status" value="1"/>
</dbReference>
<evidence type="ECO:0000256" key="1">
    <source>
        <dbReference type="ARBA" id="ARBA00004623"/>
    </source>
</evidence>
<feature type="region of interest" description="Disordered" evidence="4">
    <location>
        <begin position="40"/>
        <end position="70"/>
    </location>
</feature>
<dbReference type="InterPro" id="IPR011009">
    <property type="entry name" value="Kinase-like_dom_sf"/>
</dbReference>
<evidence type="ECO:0000313" key="6">
    <source>
        <dbReference type="EMBL" id="QRD07771.1"/>
    </source>
</evidence>
<dbReference type="GO" id="GO:0034045">
    <property type="term" value="C:phagophore assembly site membrane"/>
    <property type="evidence" value="ECO:0007669"/>
    <property type="project" value="UniProtKB-SubCell"/>
</dbReference>
<dbReference type="SUPFAM" id="SSF56112">
    <property type="entry name" value="Protein kinase-like (PK-like)"/>
    <property type="match status" value="1"/>
</dbReference>
<dbReference type="PROSITE" id="PS00107">
    <property type="entry name" value="PROTEIN_KINASE_ATP"/>
    <property type="match status" value="1"/>
</dbReference>
<evidence type="ECO:0000313" key="7">
    <source>
        <dbReference type="Proteomes" id="UP000663193"/>
    </source>
</evidence>
<dbReference type="PANTHER" id="PTHR24348">
    <property type="entry name" value="SERINE/THREONINE-PROTEIN KINASE UNC-51-RELATED"/>
    <property type="match status" value="1"/>
</dbReference>
<dbReference type="CDD" id="cd00180">
    <property type="entry name" value="PKc"/>
    <property type="match status" value="1"/>
</dbReference>
<sequence>MPGILAKLRPSNSHAEQAFHNVASLSLADARAIHVRPFMMLNQPNPGSAQSKNSDTSGSGEFTEPNTPTKAYQNQLKTMRIGCYVFKLSDRDPTQDHEWTAGSGTLKQPKLCQILLGAGGLNPCQVIFALSKKTGLMTIRAYSPNIKNVFVDGEILTIMPYSFNRLCTSLEIGNLQFEFGYSEYSWDEAYDNERLAFLELAYKDGVADTLHHTPTPSMPWLKVAGWTISKAIGQGTFGEVFSVTNNADTVAAMKVINRTTQNHQAVTHARRVLEKITTQANSEKFGHVLRLVDVYPLEANQIPLHQLVTEQVYFILLPTVACTWSMHIKTLSEGDYIIRLRLLQDLLKGIRFLHENALLHGDIKPDNTGISSGRAVLLDVDAAKDLNRVGTLPATPGSGGTLGWLAPEREMGPYGQLVDVWSAGVMALELFHNHRPWTGLNPWRPRHESLRPEFQKNIYLG</sequence>
<dbReference type="EMBL" id="CP069045">
    <property type="protein sequence ID" value="QRD07771.1"/>
    <property type="molecule type" value="Genomic_DNA"/>
</dbReference>
<dbReference type="AlphaFoldDB" id="A0A7U2NRI6"/>
<name>A0A7U2NRI6_PHANO</name>
<dbReference type="Proteomes" id="UP000663193">
    <property type="component" value="Chromosome 23"/>
</dbReference>
<feature type="compositionally biased region" description="Polar residues" evidence="4">
    <location>
        <begin position="42"/>
        <end position="70"/>
    </location>
</feature>
<keyword evidence="7" id="KW-1185">Reference proteome</keyword>
<dbReference type="Gene3D" id="1.10.510.10">
    <property type="entry name" value="Transferase(Phosphotransferase) domain 1"/>
    <property type="match status" value="1"/>
</dbReference>
<dbReference type="OrthoDB" id="5979581at2759"/>
<dbReference type="InterPro" id="IPR017441">
    <property type="entry name" value="Protein_kinase_ATP_BS"/>
</dbReference>
<comment type="subcellular location">
    <subcellularLocation>
        <location evidence="1">Preautophagosomal structure membrane</location>
        <topology evidence="1">Peripheral membrane protein</topology>
    </subcellularLocation>
</comment>
<keyword evidence="3" id="KW-0547">Nucleotide-binding</keyword>
<evidence type="ECO:0000259" key="5">
    <source>
        <dbReference type="PROSITE" id="PS50011"/>
    </source>
</evidence>
<proteinExistence type="predicted"/>
<dbReference type="VEuPathDB" id="FungiDB:JI435_161780"/>
<feature type="domain" description="Protein kinase" evidence="5">
    <location>
        <begin position="226"/>
        <end position="461"/>
    </location>
</feature>
<dbReference type="GO" id="GO:0010506">
    <property type="term" value="P:regulation of autophagy"/>
    <property type="evidence" value="ECO:0007669"/>
    <property type="project" value="InterPro"/>
</dbReference>